<evidence type="ECO:0000313" key="1">
    <source>
        <dbReference type="EMBL" id="KAJ1673276.1"/>
    </source>
</evidence>
<proteinExistence type="predicted"/>
<organism evidence="1 2">
    <name type="scientific">Spiromyces aspiralis</name>
    <dbReference type="NCBI Taxonomy" id="68401"/>
    <lineage>
        <taxon>Eukaryota</taxon>
        <taxon>Fungi</taxon>
        <taxon>Fungi incertae sedis</taxon>
        <taxon>Zoopagomycota</taxon>
        <taxon>Kickxellomycotina</taxon>
        <taxon>Kickxellomycetes</taxon>
        <taxon>Kickxellales</taxon>
        <taxon>Kickxellaceae</taxon>
        <taxon>Spiromyces</taxon>
    </lineage>
</organism>
<sequence length="103" mass="10425">MKLSLATAVAATIVAAASCADAICIFGSASAVNMCKNANKSNCIPVTSGDTCVNLIGGPFKSAYTLGDYSCTVFKGAGCNFDTVNVNKVGAAFPWDAASVRCE</sequence>
<dbReference type="EMBL" id="JAMZIH010007158">
    <property type="protein sequence ID" value="KAJ1673276.1"/>
    <property type="molecule type" value="Genomic_DNA"/>
</dbReference>
<dbReference type="Proteomes" id="UP001145114">
    <property type="component" value="Unassembled WGS sequence"/>
</dbReference>
<protein>
    <submittedName>
        <fullName evidence="1">Uncharacterized protein</fullName>
    </submittedName>
</protein>
<gene>
    <name evidence="1" type="ORF">EV182_005553</name>
</gene>
<reference evidence="1" key="1">
    <citation type="submission" date="2022-06" db="EMBL/GenBank/DDBJ databases">
        <title>Phylogenomic reconstructions and comparative analyses of Kickxellomycotina fungi.</title>
        <authorList>
            <person name="Reynolds N.K."/>
            <person name="Stajich J.E."/>
            <person name="Barry K."/>
            <person name="Grigoriev I.V."/>
            <person name="Crous P."/>
            <person name="Smith M.E."/>
        </authorList>
    </citation>
    <scope>NUCLEOTIDE SEQUENCE</scope>
    <source>
        <strain evidence="1">RSA 2271</strain>
    </source>
</reference>
<keyword evidence="2" id="KW-1185">Reference proteome</keyword>
<feature type="non-terminal residue" evidence="1">
    <location>
        <position position="103"/>
    </location>
</feature>
<evidence type="ECO:0000313" key="2">
    <source>
        <dbReference type="Proteomes" id="UP001145114"/>
    </source>
</evidence>
<name>A0ACC1HCC5_9FUNG</name>
<comment type="caution">
    <text evidence="1">The sequence shown here is derived from an EMBL/GenBank/DDBJ whole genome shotgun (WGS) entry which is preliminary data.</text>
</comment>
<accession>A0ACC1HCC5</accession>